<feature type="chain" id="PRO_5036804197" description="Phytocyanin domain-containing protein" evidence="2">
    <location>
        <begin position="20"/>
        <end position="128"/>
    </location>
</feature>
<comment type="caution">
    <text evidence="4">The sequence shown here is derived from an EMBL/GenBank/DDBJ whole genome shotgun (WGS) entry which is preliminary data.</text>
</comment>
<dbReference type="AlphaFoldDB" id="A0A922D8I0"/>
<organism evidence="4 5">
    <name type="scientific">Carya illinoinensis</name>
    <name type="common">Pecan</name>
    <dbReference type="NCBI Taxonomy" id="32201"/>
    <lineage>
        <taxon>Eukaryota</taxon>
        <taxon>Viridiplantae</taxon>
        <taxon>Streptophyta</taxon>
        <taxon>Embryophyta</taxon>
        <taxon>Tracheophyta</taxon>
        <taxon>Spermatophyta</taxon>
        <taxon>Magnoliopsida</taxon>
        <taxon>eudicotyledons</taxon>
        <taxon>Gunneridae</taxon>
        <taxon>Pentapetalae</taxon>
        <taxon>rosids</taxon>
        <taxon>fabids</taxon>
        <taxon>Fagales</taxon>
        <taxon>Juglandaceae</taxon>
        <taxon>Carya</taxon>
    </lineage>
</organism>
<dbReference type="OrthoDB" id="1934652at2759"/>
<proteinExistence type="predicted"/>
<dbReference type="PANTHER" id="PTHR33021:SF306">
    <property type="entry name" value="BLUE COPPER PROTEIN-LIKE"/>
    <property type="match status" value="1"/>
</dbReference>
<reference evidence="4" key="1">
    <citation type="submission" date="2021-01" db="EMBL/GenBank/DDBJ databases">
        <authorList>
            <person name="Lovell J.T."/>
            <person name="Bentley N."/>
            <person name="Bhattarai G."/>
            <person name="Jenkins J.W."/>
            <person name="Sreedasyam A."/>
            <person name="Alarcon Y."/>
            <person name="Bock C."/>
            <person name="Boston L."/>
            <person name="Carlson J."/>
            <person name="Cervantes K."/>
            <person name="Clermont K."/>
            <person name="Krom N."/>
            <person name="Kubenka K."/>
            <person name="Mamidi S."/>
            <person name="Mattison C."/>
            <person name="Monteros M."/>
            <person name="Pisani C."/>
            <person name="Plott C."/>
            <person name="Rajasekar S."/>
            <person name="Rhein H.S."/>
            <person name="Rohla C."/>
            <person name="Song M."/>
            <person name="Hilaire R.S."/>
            <person name="Shu S."/>
            <person name="Wells L."/>
            <person name="Wang X."/>
            <person name="Webber J."/>
            <person name="Heerema R.J."/>
            <person name="Klein P."/>
            <person name="Conner P."/>
            <person name="Grauke L."/>
            <person name="Grimwood J."/>
            <person name="Schmutz J."/>
            <person name="Randall J.J."/>
        </authorList>
    </citation>
    <scope>NUCLEOTIDE SEQUENCE</scope>
    <source>
        <tissue evidence="4">Leaf</tissue>
    </source>
</reference>
<evidence type="ECO:0000313" key="5">
    <source>
        <dbReference type="Proteomes" id="UP000811246"/>
    </source>
</evidence>
<dbReference type="EMBL" id="CM031838">
    <property type="protein sequence ID" value="KAG6677681.1"/>
    <property type="molecule type" value="Genomic_DNA"/>
</dbReference>
<dbReference type="GO" id="GO:0005886">
    <property type="term" value="C:plasma membrane"/>
    <property type="evidence" value="ECO:0007669"/>
    <property type="project" value="TreeGrafter"/>
</dbReference>
<feature type="domain" description="Phytocyanin" evidence="3">
    <location>
        <begin position="1"/>
        <end position="95"/>
    </location>
</feature>
<dbReference type="GO" id="GO:0009055">
    <property type="term" value="F:electron transfer activity"/>
    <property type="evidence" value="ECO:0007669"/>
    <property type="project" value="InterPro"/>
</dbReference>
<gene>
    <name evidence="4" type="ORF">I3842_14G039200</name>
</gene>
<name>A0A922D8I0_CARIL</name>
<sequence>MAFTAFWIALLVLPRAVHAKEYVVGDEEGWNLILDDHNVIVINATGYDKCLSPPNLGVFNSSNDRVTLTTLGDNYYICQWHCDFSDQKLMITVMRKQMLAPESSPALPPYGTNKHGQNLRGDYDFLND</sequence>
<evidence type="ECO:0000313" key="4">
    <source>
        <dbReference type="EMBL" id="KAG6677681.1"/>
    </source>
</evidence>
<dbReference type="PANTHER" id="PTHR33021">
    <property type="entry name" value="BLUE COPPER PROTEIN"/>
    <property type="match status" value="1"/>
</dbReference>
<dbReference type="InterPro" id="IPR008972">
    <property type="entry name" value="Cupredoxin"/>
</dbReference>
<evidence type="ECO:0000259" key="3">
    <source>
        <dbReference type="PROSITE" id="PS51485"/>
    </source>
</evidence>
<dbReference type="InterPro" id="IPR039391">
    <property type="entry name" value="Phytocyanin-like"/>
</dbReference>
<feature type="region of interest" description="Disordered" evidence="1">
    <location>
        <begin position="104"/>
        <end position="128"/>
    </location>
</feature>
<accession>A0A922D8I0</accession>
<keyword evidence="2" id="KW-0732">Signal</keyword>
<dbReference type="Proteomes" id="UP000811246">
    <property type="component" value="Chromosome 14"/>
</dbReference>
<evidence type="ECO:0000256" key="2">
    <source>
        <dbReference type="SAM" id="SignalP"/>
    </source>
</evidence>
<protein>
    <recommendedName>
        <fullName evidence="3">Phytocyanin domain-containing protein</fullName>
    </recommendedName>
</protein>
<feature type="signal peptide" evidence="2">
    <location>
        <begin position="1"/>
        <end position="19"/>
    </location>
</feature>
<dbReference type="Gene3D" id="2.60.40.420">
    <property type="entry name" value="Cupredoxins - blue copper proteins"/>
    <property type="match status" value="1"/>
</dbReference>
<dbReference type="Pfam" id="PF02298">
    <property type="entry name" value="Cu_bind_like"/>
    <property type="match status" value="1"/>
</dbReference>
<dbReference type="SUPFAM" id="SSF49503">
    <property type="entry name" value="Cupredoxins"/>
    <property type="match status" value="1"/>
</dbReference>
<dbReference type="InterPro" id="IPR003245">
    <property type="entry name" value="Phytocyanin_dom"/>
</dbReference>
<evidence type="ECO:0000256" key="1">
    <source>
        <dbReference type="SAM" id="MobiDB-lite"/>
    </source>
</evidence>
<dbReference type="PROSITE" id="PS51485">
    <property type="entry name" value="PHYTOCYANIN"/>
    <property type="match status" value="1"/>
</dbReference>